<dbReference type="EMBL" id="JAWWNJ010000031">
    <property type="protein sequence ID" value="KAK7026575.1"/>
    <property type="molecule type" value="Genomic_DNA"/>
</dbReference>
<gene>
    <name evidence="1" type="ORF">R3P38DRAFT_3525660</name>
</gene>
<reference evidence="1 2" key="1">
    <citation type="journal article" date="2024" name="J Genomics">
        <title>Draft genome sequencing and assembly of Favolaschia claudopus CIRM-BRFM 2984 isolated from oak limbs.</title>
        <authorList>
            <person name="Navarro D."/>
            <person name="Drula E."/>
            <person name="Chaduli D."/>
            <person name="Cazenave R."/>
            <person name="Ahrendt S."/>
            <person name="Wang J."/>
            <person name="Lipzen A."/>
            <person name="Daum C."/>
            <person name="Barry K."/>
            <person name="Grigoriev I.V."/>
            <person name="Favel A."/>
            <person name="Rosso M.N."/>
            <person name="Martin F."/>
        </authorList>
    </citation>
    <scope>NUCLEOTIDE SEQUENCE [LARGE SCALE GENOMIC DNA]</scope>
    <source>
        <strain evidence="1 2">CIRM-BRFM 2984</strain>
    </source>
</reference>
<comment type="caution">
    <text evidence="1">The sequence shown here is derived from an EMBL/GenBank/DDBJ whole genome shotgun (WGS) entry which is preliminary data.</text>
</comment>
<name>A0AAW0BL98_9AGAR</name>
<proteinExistence type="predicted"/>
<accession>A0AAW0BL98</accession>
<keyword evidence="2" id="KW-1185">Reference proteome</keyword>
<dbReference type="AlphaFoldDB" id="A0AAW0BL98"/>
<evidence type="ECO:0000313" key="2">
    <source>
        <dbReference type="Proteomes" id="UP001362999"/>
    </source>
</evidence>
<sequence>MTEPLGNDAEAVTCIMVCHLIFPLSSLLPTDALGGTTSPAPTPIPTPPPLSFFFSVAFLNIVDVNTEWQLACSTPGCHPQNFGFRGPRGIAFGWSKSQCHIRAKDIFNKFILGLRNIVPLDLPPTPAYLLLRPISPRTRRSTLTIAALSAVAPTRLKATVLPEIPHSSHLSIITSLTSALMSNDDDDDDEHVSLASASSGRNIFSASALTVLRLSNHPLPHYSPSHSRLPFPAAHHLRSLSSSAIAAPPSSFPCATGFGCSGKPTHLLDAKPCRRRRRSYRHRTDGNFSHARPYPTFHIHAQLAQRYLDLAYNCLLSTHTNTTADATFTARTPRASTSAINADSPPPTLFFRGAHWFTRLFFTLVRTPIAAHHAPSRQRARFRIPPAFTLPCICRLWAAAMSGKALVLTTRMSSNEETKEAAASSRGANQSMFKWVESPKKGGSPKKPIQTSSMTNIAMTLGPNDNIPVYDARDREFDFASGLATLEHSLPLWQGGEIPVGAFIVAGYSMHSYMGKAQGIEDKVLHVSNNILWVIVCGVPA</sequence>
<evidence type="ECO:0000313" key="1">
    <source>
        <dbReference type="EMBL" id="KAK7026575.1"/>
    </source>
</evidence>
<dbReference type="Proteomes" id="UP001362999">
    <property type="component" value="Unassembled WGS sequence"/>
</dbReference>
<protein>
    <submittedName>
        <fullName evidence="1">Uncharacterized protein</fullName>
    </submittedName>
</protein>
<organism evidence="1 2">
    <name type="scientific">Favolaschia claudopus</name>
    <dbReference type="NCBI Taxonomy" id="2862362"/>
    <lineage>
        <taxon>Eukaryota</taxon>
        <taxon>Fungi</taxon>
        <taxon>Dikarya</taxon>
        <taxon>Basidiomycota</taxon>
        <taxon>Agaricomycotina</taxon>
        <taxon>Agaricomycetes</taxon>
        <taxon>Agaricomycetidae</taxon>
        <taxon>Agaricales</taxon>
        <taxon>Marasmiineae</taxon>
        <taxon>Mycenaceae</taxon>
        <taxon>Favolaschia</taxon>
    </lineage>
</organism>